<proteinExistence type="predicted"/>
<evidence type="ECO:0000259" key="4">
    <source>
        <dbReference type="Pfam" id="PF00291"/>
    </source>
</evidence>
<dbReference type="Proteomes" id="UP000274271">
    <property type="component" value="Unassembled WGS sequence"/>
</dbReference>
<evidence type="ECO:0000313" key="5">
    <source>
        <dbReference type="EMBL" id="RRB12338.1"/>
    </source>
</evidence>
<keyword evidence="3" id="KW-0456">Lyase</keyword>
<sequence>MSQRVLNTIWKYQNQLPDVDPRFRVGLGEGQTPLVRSRSIGPSLGLSNLYFKLENLNPSGSYKDRFAAVLVSEMNAKGQKVCIATSSGNTGAALSAYCAAAGIPCVLVVVDGAPLPKIRQMQLYGARIFMVSGFGKDAAITSAVFDELEKLCASNQIPLPISAYRYCPSAMQGVQTIASEILETLEGRVDHIFSPAGGGGLTLAITNGVLAEKPPSGLVKVNCVQPEGNDTIASALRNNALKARAVSSSTTTVSGLQVPGVLDGDRVIENCRKTGGNGYLVTDERVFTWQKALAQQEGIFSEPAGAVALAGLEEAVLRKEVNPSETVVCLVTGSGFKDMASVEKNFGLPPVQTVDVGQTIGLIQPFL</sequence>
<evidence type="ECO:0000256" key="2">
    <source>
        <dbReference type="ARBA" id="ARBA00022898"/>
    </source>
</evidence>
<keyword evidence="2" id="KW-0663">Pyridoxal phosphate</keyword>
<dbReference type="GO" id="GO:0004794">
    <property type="term" value="F:threonine deaminase activity"/>
    <property type="evidence" value="ECO:0007669"/>
    <property type="project" value="TreeGrafter"/>
</dbReference>
<feature type="domain" description="Tryptophan synthase beta chain-like PALP" evidence="4">
    <location>
        <begin position="27"/>
        <end position="333"/>
    </location>
</feature>
<dbReference type="EMBL" id="RQJP01000004">
    <property type="protein sequence ID" value="RRB12338.1"/>
    <property type="molecule type" value="Genomic_DNA"/>
</dbReference>
<reference evidence="5 6" key="1">
    <citation type="submission" date="2018-11" db="EMBL/GenBank/DDBJ databases">
        <authorList>
            <person name="Zhou Z."/>
            <person name="Wang G."/>
        </authorList>
    </citation>
    <scope>NUCLEOTIDE SEQUENCE [LARGE SCALE GENOMIC DNA]</scope>
    <source>
        <strain evidence="5 6">KCTC42998</strain>
    </source>
</reference>
<dbReference type="InterPro" id="IPR036052">
    <property type="entry name" value="TrpB-like_PALP_sf"/>
</dbReference>
<dbReference type="GO" id="GO:0009097">
    <property type="term" value="P:isoleucine biosynthetic process"/>
    <property type="evidence" value="ECO:0007669"/>
    <property type="project" value="TreeGrafter"/>
</dbReference>
<comment type="caution">
    <text evidence="5">The sequence shown here is derived from an EMBL/GenBank/DDBJ whole genome shotgun (WGS) entry which is preliminary data.</text>
</comment>
<evidence type="ECO:0000313" key="6">
    <source>
        <dbReference type="Proteomes" id="UP000274271"/>
    </source>
</evidence>
<dbReference type="PANTHER" id="PTHR48078:SF6">
    <property type="entry name" value="L-THREONINE DEHYDRATASE CATABOLIC TDCB"/>
    <property type="match status" value="1"/>
</dbReference>
<dbReference type="GO" id="GO:0006565">
    <property type="term" value="P:L-serine catabolic process"/>
    <property type="evidence" value="ECO:0007669"/>
    <property type="project" value="TreeGrafter"/>
</dbReference>
<dbReference type="PANTHER" id="PTHR48078">
    <property type="entry name" value="THREONINE DEHYDRATASE, MITOCHONDRIAL-RELATED"/>
    <property type="match status" value="1"/>
</dbReference>
<keyword evidence="6" id="KW-1185">Reference proteome</keyword>
<dbReference type="GO" id="GO:0006567">
    <property type="term" value="P:L-threonine catabolic process"/>
    <property type="evidence" value="ECO:0007669"/>
    <property type="project" value="TreeGrafter"/>
</dbReference>
<dbReference type="Gene3D" id="3.40.50.1100">
    <property type="match status" value="2"/>
</dbReference>
<comment type="cofactor">
    <cofactor evidence="1">
        <name>pyridoxal 5'-phosphate</name>
        <dbReference type="ChEBI" id="CHEBI:597326"/>
    </cofactor>
</comment>
<dbReference type="Pfam" id="PF00291">
    <property type="entry name" value="PALP"/>
    <property type="match status" value="1"/>
</dbReference>
<dbReference type="OrthoDB" id="9778118at2"/>
<dbReference type="AlphaFoldDB" id="A0A3P1CGM7"/>
<organism evidence="5 6">
    <name type="scientific">Larkinella knui</name>
    <dbReference type="NCBI Taxonomy" id="2025310"/>
    <lineage>
        <taxon>Bacteria</taxon>
        <taxon>Pseudomonadati</taxon>
        <taxon>Bacteroidota</taxon>
        <taxon>Cytophagia</taxon>
        <taxon>Cytophagales</taxon>
        <taxon>Spirosomataceae</taxon>
        <taxon>Larkinella</taxon>
    </lineage>
</organism>
<accession>A0A3P1CGM7</accession>
<dbReference type="SUPFAM" id="SSF53686">
    <property type="entry name" value="Tryptophan synthase beta subunit-like PLP-dependent enzymes"/>
    <property type="match status" value="1"/>
</dbReference>
<protein>
    <submittedName>
        <fullName evidence="5">Pyridoxal-phosphate dependent enzyme</fullName>
    </submittedName>
</protein>
<dbReference type="InterPro" id="IPR050147">
    <property type="entry name" value="Ser/Thr_Dehydratase"/>
</dbReference>
<evidence type="ECO:0000256" key="1">
    <source>
        <dbReference type="ARBA" id="ARBA00001933"/>
    </source>
</evidence>
<evidence type="ECO:0000256" key="3">
    <source>
        <dbReference type="ARBA" id="ARBA00023239"/>
    </source>
</evidence>
<dbReference type="InterPro" id="IPR001926">
    <property type="entry name" value="TrpB-like_PALP"/>
</dbReference>
<gene>
    <name evidence="5" type="ORF">EHT87_19250</name>
</gene>
<name>A0A3P1CGM7_9BACT</name>
<dbReference type="GO" id="GO:0003941">
    <property type="term" value="F:L-serine ammonia-lyase activity"/>
    <property type="evidence" value="ECO:0007669"/>
    <property type="project" value="TreeGrafter"/>
</dbReference>